<dbReference type="FunFam" id="3.30.70.330:FF:000080">
    <property type="entry name" value="RNA-binding protein 39 isoform X1"/>
    <property type="match status" value="1"/>
</dbReference>
<evidence type="ECO:0000256" key="3">
    <source>
        <dbReference type="ARBA" id="ARBA00022884"/>
    </source>
</evidence>
<dbReference type="SUPFAM" id="SSF54928">
    <property type="entry name" value="RNA-binding domain, RBD"/>
    <property type="match status" value="2"/>
</dbReference>
<dbReference type="CDD" id="cd12285">
    <property type="entry name" value="RRM3_RBM39_like"/>
    <property type="match status" value="1"/>
</dbReference>
<reference evidence="7" key="2">
    <citation type="submission" date="2025-09" db="UniProtKB">
        <authorList>
            <consortium name="Ensembl"/>
        </authorList>
    </citation>
    <scope>IDENTIFICATION</scope>
</reference>
<keyword evidence="2" id="KW-0677">Repeat</keyword>
<feature type="domain" description="RRM" evidence="6">
    <location>
        <begin position="229"/>
        <end position="307"/>
    </location>
</feature>
<dbReference type="Ensembl" id="ENSMMOT00000027739.1">
    <property type="protein sequence ID" value="ENSMMOP00000027276.1"/>
    <property type="gene ID" value="ENSMMOG00000020616.1"/>
</dbReference>
<dbReference type="Pfam" id="PF15519">
    <property type="entry name" value="RBM39linker"/>
    <property type="match status" value="1"/>
</dbReference>
<reference evidence="7" key="1">
    <citation type="submission" date="2025-08" db="UniProtKB">
        <authorList>
            <consortium name="Ensembl"/>
        </authorList>
    </citation>
    <scope>IDENTIFICATION</scope>
</reference>
<accession>A0A3Q3XQ58</accession>
<dbReference type="GO" id="GO:0006397">
    <property type="term" value="P:mRNA processing"/>
    <property type="evidence" value="ECO:0007669"/>
    <property type="project" value="InterPro"/>
</dbReference>
<dbReference type="CDD" id="cd12537">
    <property type="entry name" value="RRM1_RBM23"/>
    <property type="match status" value="1"/>
</dbReference>
<dbReference type="InterPro" id="IPR035979">
    <property type="entry name" value="RBD_domain_sf"/>
</dbReference>
<dbReference type="InterPro" id="IPR029123">
    <property type="entry name" value="RBM39_linker"/>
</dbReference>
<dbReference type="Gene3D" id="3.30.70.330">
    <property type="match status" value="3"/>
</dbReference>
<feature type="region of interest" description="Disordered" evidence="5">
    <location>
        <begin position="42"/>
        <end position="103"/>
    </location>
</feature>
<dbReference type="InterPro" id="IPR012677">
    <property type="entry name" value="Nucleotide-bd_a/b_plait_sf"/>
</dbReference>
<keyword evidence="8" id="KW-1185">Reference proteome</keyword>
<dbReference type="Pfam" id="PF00076">
    <property type="entry name" value="RRM_1"/>
    <property type="match status" value="2"/>
</dbReference>
<protein>
    <recommendedName>
        <fullName evidence="6">RRM domain-containing protein</fullName>
    </recommendedName>
</protein>
<dbReference type="FunFam" id="3.30.70.330:FF:000135">
    <property type="entry name" value="RNA-binding protein 39 isoform X2"/>
    <property type="match status" value="1"/>
</dbReference>
<evidence type="ECO:0000256" key="1">
    <source>
        <dbReference type="ARBA" id="ARBA00022553"/>
    </source>
</evidence>
<dbReference type="OMA" id="RYFAGNT"/>
<dbReference type="AlphaFoldDB" id="A0A3Q3XQ58"/>
<dbReference type="SMART" id="SM00360">
    <property type="entry name" value="RRM"/>
    <property type="match status" value="3"/>
</dbReference>
<evidence type="ECO:0000256" key="5">
    <source>
        <dbReference type="SAM" id="MobiDB-lite"/>
    </source>
</evidence>
<keyword evidence="1" id="KW-0597">Phosphoprotein</keyword>
<evidence type="ECO:0000256" key="4">
    <source>
        <dbReference type="PROSITE-ProRule" id="PRU00176"/>
    </source>
</evidence>
<keyword evidence="3 4" id="KW-0694">RNA-binding</keyword>
<feature type="domain" description="RRM" evidence="6">
    <location>
        <begin position="132"/>
        <end position="209"/>
    </location>
</feature>
<dbReference type="PROSITE" id="PS50102">
    <property type="entry name" value="RRM"/>
    <property type="match status" value="2"/>
</dbReference>
<sequence length="500" mass="55555">MTRIRSKFLNIHCINFVPLNKVIYVNSVFTLCDDSSVITCLRKRRSRSKSRSPSSRKRRSKSKDKKKGKKRSRSRERKRSRSRERHRSQSRSKDRSGRYKARKSPMYVTHVKLTIFTQQPIDNLTPEERDARTVFCMQLAARIRARDLEDFFSAVGKVRDVRMISDRNSRRSKGIAYIEFVEASSVPLAIGLTGQRLLGVPIIVQASQAEKNRAAAAANNLQKGSSGPMRLYVGSLHFNITEEMLRGIFEPFGKIEGIQLMMDSETGRSKGYGFISFADAECAKKALEQLNGFELAGRPMKVGHVTERSDSSTASSFLDNDELERTGIDLGTTGRLQLMARLAEGTGLKIPPAAQQALQMTGSMPFGNIGGPPAVPTPAPSQALNLPSQPLATHCLQLSNLFNPQSENDPSWASEIQDDVIEECNKHGGIVHIYVDKNSTQGNVYVKCPSIPAAMATVNALHGRWFAGKMITAAYVPLPTYHNLFPDSVTAKQLLMPARR</sequence>
<proteinExistence type="predicted"/>
<evidence type="ECO:0000313" key="8">
    <source>
        <dbReference type="Proteomes" id="UP000261620"/>
    </source>
</evidence>
<dbReference type="Proteomes" id="UP000261620">
    <property type="component" value="Unplaced"/>
</dbReference>
<dbReference type="GO" id="GO:0005634">
    <property type="term" value="C:nucleus"/>
    <property type="evidence" value="ECO:0007669"/>
    <property type="project" value="InterPro"/>
</dbReference>
<name>A0A3Q3XQ58_MOLML</name>
<evidence type="ECO:0000313" key="7">
    <source>
        <dbReference type="Ensembl" id="ENSMMOP00000027276.1"/>
    </source>
</evidence>
<dbReference type="STRING" id="94237.ENSMMOP00000027276"/>
<dbReference type="PANTHER" id="PTHR48036">
    <property type="entry name" value="SPLICING FACTOR (PAD-1), PUTATIVE (AFU_ORTHOLOGUE AFUA_1G15810)-RELATED"/>
    <property type="match status" value="1"/>
</dbReference>
<dbReference type="GO" id="GO:0003723">
    <property type="term" value="F:RNA binding"/>
    <property type="evidence" value="ECO:0007669"/>
    <property type="project" value="UniProtKB-UniRule"/>
</dbReference>
<dbReference type="CDD" id="cd12284">
    <property type="entry name" value="RRM2_RBM23_RBM39"/>
    <property type="match status" value="1"/>
</dbReference>
<feature type="compositionally biased region" description="Basic residues" evidence="5">
    <location>
        <begin position="42"/>
        <end position="90"/>
    </location>
</feature>
<dbReference type="InterPro" id="IPR006509">
    <property type="entry name" value="RBM39_SF"/>
</dbReference>
<dbReference type="NCBIfam" id="TIGR01622">
    <property type="entry name" value="SF-CC1"/>
    <property type="match status" value="1"/>
</dbReference>
<dbReference type="InterPro" id="IPR000504">
    <property type="entry name" value="RRM_dom"/>
</dbReference>
<dbReference type="FunFam" id="3.30.70.330:FF:000090">
    <property type="entry name" value="RNA-binding protein 39 isoform X1"/>
    <property type="match status" value="1"/>
</dbReference>
<evidence type="ECO:0000256" key="2">
    <source>
        <dbReference type="ARBA" id="ARBA00022737"/>
    </source>
</evidence>
<evidence type="ECO:0000259" key="6">
    <source>
        <dbReference type="PROSITE" id="PS50102"/>
    </source>
</evidence>
<organism evidence="7 8">
    <name type="scientific">Mola mola</name>
    <name type="common">Ocean sunfish</name>
    <name type="synonym">Tetraodon mola</name>
    <dbReference type="NCBI Taxonomy" id="94237"/>
    <lineage>
        <taxon>Eukaryota</taxon>
        <taxon>Metazoa</taxon>
        <taxon>Chordata</taxon>
        <taxon>Craniata</taxon>
        <taxon>Vertebrata</taxon>
        <taxon>Euteleostomi</taxon>
        <taxon>Actinopterygii</taxon>
        <taxon>Neopterygii</taxon>
        <taxon>Teleostei</taxon>
        <taxon>Neoteleostei</taxon>
        <taxon>Acanthomorphata</taxon>
        <taxon>Eupercaria</taxon>
        <taxon>Tetraodontiformes</taxon>
        <taxon>Molidae</taxon>
        <taxon>Mola</taxon>
    </lineage>
</organism>